<proteinExistence type="inferred from homology"/>
<dbReference type="OrthoDB" id="3366661at2759"/>
<keyword evidence="6" id="KW-0175">Coiled coil</keyword>
<evidence type="ECO:0008006" key="9">
    <source>
        <dbReference type="Google" id="ProtNLM"/>
    </source>
</evidence>
<dbReference type="PANTHER" id="PTHR15217">
    <property type="entry name" value="WILMS' TUMOR 1-ASSOCIATING PROTEIN"/>
    <property type="match status" value="1"/>
</dbReference>
<feature type="coiled-coil region" evidence="6">
    <location>
        <begin position="95"/>
        <end position="122"/>
    </location>
</feature>
<evidence type="ECO:0000313" key="8">
    <source>
        <dbReference type="Proteomes" id="UP000663879"/>
    </source>
</evidence>
<evidence type="ECO:0000256" key="6">
    <source>
        <dbReference type="SAM" id="Coils"/>
    </source>
</evidence>
<dbReference type="PANTHER" id="PTHR15217:SF0">
    <property type="entry name" value="PRE-MRNA-SPLICING REGULATOR WTAP"/>
    <property type="match status" value="1"/>
</dbReference>
<name>A0A814ELW0_9BILA</name>
<evidence type="ECO:0000256" key="2">
    <source>
        <dbReference type="ARBA" id="ARBA00010313"/>
    </source>
</evidence>
<dbReference type="GO" id="GO:0006397">
    <property type="term" value="P:mRNA processing"/>
    <property type="evidence" value="ECO:0007669"/>
    <property type="project" value="UniProtKB-KW"/>
</dbReference>
<sequence length="223" mass="25827">MNETRPKIGDFELEKMTKEELISNFKNLNKYTTSLEEKEKKYLMELAKLKNIILMNHLKPKESELSSQSPEPIASNSIQTKQKACFVDPVINAVVVQLKKDLEETKKKKEELEVELNATKFTPESQLTKRLMAKCRKLLNENEELGKIISSGNVAQLEHDLAYHKQLLNETCENEQNLNSFLMEIDSQMDAMKATIIHLKEKLDEKELVINRDSDNKNEKMET</sequence>
<evidence type="ECO:0000256" key="4">
    <source>
        <dbReference type="ARBA" id="ARBA00023187"/>
    </source>
</evidence>
<keyword evidence="8" id="KW-1185">Reference proteome</keyword>
<dbReference type="GO" id="GO:0008380">
    <property type="term" value="P:RNA splicing"/>
    <property type="evidence" value="ECO:0007669"/>
    <property type="project" value="UniProtKB-KW"/>
</dbReference>
<keyword evidence="3" id="KW-0507">mRNA processing</keyword>
<dbReference type="Pfam" id="PF17098">
    <property type="entry name" value="Wtap"/>
    <property type="match status" value="1"/>
</dbReference>
<evidence type="ECO:0000256" key="3">
    <source>
        <dbReference type="ARBA" id="ARBA00022664"/>
    </source>
</evidence>
<reference evidence="7" key="1">
    <citation type="submission" date="2021-02" db="EMBL/GenBank/DDBJ databases">
        <authorList>
            <person name="Nowell W R."/>
        </authorList>
    </citation>
    <scope>NUCLEOTIDE SEQUENCE</scope>
    <source>
        <strain evidence="7">Ploen Becks lab</strain>
    </source>
</reference>
<keyword evidence="4" id="KW-0508">mRNA splicing</keyword>
<organism evidence="7 8">
    <name type="scientific">Brachionus calyciflorus</name>
    <dbReference type="NCBI Taxonomy" id="104777"/>
    <lineage>
        <taxon>Eukaryota</taxon>
        <taxon>Metazoa</taxon>
        <taxon>Spiralia</taxon>
        <taxon>Gnathifera</taxon>
        <taxon>Rotifera</taxon>
        <taxon>Eurotatoria</taxon>
        <taxon>Monogononta</taxon>
        <taxon>Pseudotrocha</taxon>
        <taxon>Ploima</taxon>
        <taxon>Brachionidae</taxon>
        <taxon>Brachionus</taxon>
    </lineage>
</organism>
<evidence type="ECO:0000313" key="7">
    <source>
        <dbReference type="EMBL" id="CAF0971011.1"/>
    </source>
</evidence>
<comment type="similarity">
    <text evidence="2">Belongs to the fl(2)d family.</text>
</comment>
<dbReference type="InterPro" id="IPR033757">
    <property type="entry name" value="WTAP"/>
</dbReference>
<dbReference type="GO" id="GO:0000381">
    <property type="term" value="P:regulation of alternative mRNA splicing, via spliceosome"/>
    <property type="evidence" value="ECO:0007669"/>
    <property type="project" value="InterPro"/>
</dbReference>
<accession>A0A814ELW0</accession>
<comment type="caution">
    <text evidence="7">The sequence shown here is derived from an EMBL/GenBank/DDBJ whole genome shotgun (WGS) entry which is preliminary data.</text>
</comment>
<dbReference type="Proteomes" id="UP000663879">
    <property type="component" value="Unassembled WGS sequence"/>
</dbReference>
<gene>
    <name evidence="7" type="ORF">OXX778_LOCUS14918</name>
</gene>
<dbReference type="GO" id="GO:0016556">
    <property type="term" value="P:mRNA modification"/>
    <property type="evidence" value="ECO:0007669"/>
    <property type="project" value="InterPro"/>
</dbReference>
<dbReference type="AlphaFoldDB" id="A0A814ELW0"/>
<protein>
    <recommendedName>
        <fullName evidence="9">Pre-mRNA-splicing regulator WTAP</fullName>
    </recommendedName>
</protein>
<comment type="subcellular location">
    <subcellularLocation>
        <location evidence="1">Nucleus</location>
    </subcellularLocation>
</comment>
<evidence type="ECO:0000256" key="1">
    <source>
        <dbReference type="ARBA" id="ARBA00004123"/>
    </source>
</evidence>
<dbReference type="GO" id="GO:0005634">
    <property type="term" value="C:nucleus"/>
    <property type="evidence" value="ECO:0007669"/>
    <property type="project" value="UniProtKB-SubCell"/>
</dbReference>
<evidence type="ECO:0000256" key="5">
    <source>
        <dbReference type="ARBA" id="ARBA00023242"/>
    </source>
</evidence>
<dbReference type="EMBL" id="CAJNOC010003172">
    <property type="protein sequence ID" value="CAF0971011.1"/>
    <property type="molecule type" value="Genomic_DNA"/>
</dbReference>
<keyword evidence="5" id="KW-0539">Nucleus</keyword>